<proteinExistence type="predicted"/>
<keyword evidence="8" id="KW-1185">Reference proteome</keyword>
<dbReference type="AlphaFoldDB" id="A0A1S1VBP1"/>
<dbReference type="Proteomes" id="UP000180254">
    <property type="component" value="Unassembled WGS sequence"/>
</dbReference>
<accession>A0A1S1VBP1</accession>
<evidence type="ECO:0000256" key="5">
    <source>
        <dbReference type="ARBA" id="ARBA00023136"/>
    </source>
</evidence>
<evidence type="ECO:0000256" key="2">
    <source>
        <dbReference type="ARBA" id="ARBA00022475"/>
    </source>
</evidence>
<dbReference type="InterPro" id="IPR007208">
    <property type="entry name" value="MrpF/PhaF-like"/>
</dbReference>
<evidence type="ECO:0000256" key="6">
    <source>
        <dbReference type="SAM" id="Phobius"/>
    </source>
</evidence>
<reference evidence="7 8" key="1">
    <citation type="submission" date="2016-09" db="EMBL/GenBank/DDBJ databases">
        <title>Genome sequence of Eubacterium angustum.</title>
        <authorList>
            <person name="Poehlein A."/>
            <person name="Daniel R."/>
        </authorList>
    </citation>
    <scope>NUCLEOTIDE SEQUENCE [LARGE SCALE GENOMIC DNA]</scope>
    <source>
        <strain evidence="7 8">DSM 1989</strain>
    </source>
</reference>
<organism evidence="7 8">
    <name type="scientific">Andreesenia angusta</name>
    <dbReference type="NCBI Taxonomy" id="39480"/>
    <lineage>
        <taxon>Bacteria</taxon>
        <taxon>Bacillati</taxon>
        <taxon>Bacillota</taxon>
        <taxon>Tissierellia</taxon>
        <taxon>Tissierellales</taxon>
        <taxon>Gottschalkiaceae</taxon>
        <taxon>Andreesenia</taxon>
    </lineage>
</organism>
<evidence type="ECO:0000313" key="8">
    <source>
        <dbReference type="Proteomes" id="UP000180254"/>
    </source>
</evidence>
<evidence type="ECO:0000256" key="3">
    <source>
        <dbReference type="ARBA" id="ARBA00022692"/>
    </source>
</evidence>
<dbReference type="GO" id="GO:0005886">
    <property type="term" value="C:plasma membrane"/>
    <property type="evidence" value="ECO:0007669"/>
    <property type="project" value="UniProtKB-SubCell"/>
</dbReference>
<dbReference type="EMBL" id="MKIE01000001">
    <property type="protein sequence ID" value="OHW63239.1"/>
    <property type="molecule type" value="Genomic_DNA"/>
</dbReference>
<gene>
    <name evidence="7" type="ORF">EUAN_01030</name>
</gene>
<feature type="transmembrane region" description="Helical" evidence="6">
    <location>
        <begin position="29"/>
        <end position="50"/>
    </location>
</feature>
<keyword evidence="5 6" id="KW-0472">Membrane</keyword>
<evidence type="ECO:0000256" key="1">
    <source>
        <dbReference type="ARBA" id="ARBA00004651"/>
    </source>
</evidence>
<evidence type="ECO:0000313" key="7">
    <source>
        <dbReference type="EMBL" id="OHW63239.1"/>
    </source>
</evidence>
<name>A0A1S1VBP1_9FIRM</name>
<feature type="transmembrane region" description="Helical" evidence="6">
    <location>
        <begin position="56"/>
        <end position="79"/>
    </location>
</feature>
<sequence>MLELFLILVSVLILFLAIYVIKHHNIWDSILGMSLSATLIVLGIVLYAAFTDSTMFIDIAITFGLLGFVGTLFTAVFIYTRGDI</sequence>
<feature type="transmembrane region" description="Helical" evidence="6">
    <location>
        <begin position="6"/>
        <end position="22"/>
    </location>
</feature>
<keyword evidence="3 6" id="KW-0812">Transmembrane</keyword>
<keyword evidence="2" id="KW-1003">Cell membrane</keyword>
<dbReference type="STRING" id="39480.EUAN_01030"/>
<comment type="caution">
    <text evidence="7">The sequence shown here is derived from an EMBL/GenBank/DDBJ whole genome shotgun (WGS) entry which is preliminary data.</text>
</comment>
<dbReference type="GO" id="GO:0015075">
    <property type="term" value="F:monoatomic ion transmembrane transporter activity"/>
    <property type="evidence" value="ECO:0007669"/>
    <property type="project" value="InterPro"/>
</dbReference>
<protein>
    <submittedName>
        <fullName evidence="7">Putative monovalent cation/H+ antiporter subunit F</fullName>
    </submittedName>
</protein>
<evidence type="ECO:0000256" key="4">
    <source>
        <dbReference type="ARBA" id="ARBA00022989"/>
    </source>
</evidence>
<keyword evidence="4 6" id="KW-1133">Transmembrane helix</keyword>
<comment type="subcellular location">
    <subcellularLocation>
        <location evidence="1">Cell membrane</location>
        <topology evidence="1">Multi-pass membrane protein</topology>
    </subcellularLocation>
</comment>
<dbReference type="Pfam" id="PF04066">
    <property type="entry name" value="MrpF_PhaF"/>
    <property type="match status" value="1"/>
</dbReference>